<evidence type="ECO:0000313" key="2">
    <source>
        <dbReference type="Proteomes" id="UP000429229"/>
    </source>
</evidence>
<sequence length="210" mass="22937">MMNDRPISGTPIPTHALRRSGIRTALSACALFAAGMLSACHTLADERIASSQDEQRNAAAAFLAKYVAWAKLIEVQGQERGVPLTPAERRLAAEVGIARPDKVRLVYVDAVPFPADDPEMRAVGESMGFIGPGVINNAQAFGYTIWVRRGFTLDTPLLAHELVHVAQIERSASFGAYAERYMRELMEFGHTGMPLEIEAHEANRKYAAAD</sequence>
<comment type="caution">
    <text evidence="1">The sequence shown here is derived from an EMBL/GenBank/DDBJ whole genome shotgun (WGS) entry which is preliminary data.</text>
</comment>
<dbReference type="RefSeq" id="WP_160616974.1">
    <property type="nucleotide sequence ID" value="NZ_WTYR01000001.1"/>
</dbReference>
<dbReference type="Proteomes" id="UP000429229">
    <property type="component" value="Unassembled WGS sequence"/>
</dbReference>
<dbReference type="EMBL" id="WTYR01000001">
    <property type="protein sequence ID" value="MXP10357.1"/>
    <property type="molecule type" value="Genomic_DNA"/>
</dbReference>
<dbReference type="OrthoDB" id="196110at2"/>
<keyword evidence="2" id="KW-1185">Reference proteome</keyword>
<dbReference type="AlphaFoldDB" id="A0A6I4U7Y5"/>
<gene>
    <name evidence="1" type="ORF">GRI68_09230</name>
</gene>
<reference evidence="1 2" key="1">
    <citation type="submission" date="2019-12" db="EMBL/GenBank/DDBJ databases">
        <title>Genomic-based taxomic classification of the family Erythrobacteraceae.</title>
        <authorList>
            <person name="Xu L."/>
        </authorList>
    </citation>
    <scope>NUCLEOTIDE SEQUENCE [LARGE SCALE GENOMIC DNA]</scope>
    <source>
        <strain evidence="1 2">LMG 29519</strain>
    </source>
</reference>
<proteinExistence type="predicted"/>
<organism evidence="1 2">
    <name type="scientific">Alteriqipengyuania halimionae</name>
    <dbReference type="NCBI Taxonomy" id="1926630"/>
    <lineage>
        <taxon>Bacteria</taxon>
        <taxon>Pseudomonadati</taxon>
        <taxon>Pseudomonadota</taxon>
        <taxon>Alphaproteobacteria</taxon>
        <taxon>Sphingomonadales</taxon>
        <taxon>Erythrobacteraceae</taxon>
        <taxon>Alteriqipengyuania</taxon>
    </lineage>
</organism>
<evidence type="ECO:0008006" key="3">
    <source>
        <dbReference type="Google" id="ProtNLM"/>
    </source>
</evidence>
<name>A0A6I4U7Y5_9SPHN</name>
<evidence type="ECO:0000313" key="1">
    <source>
        <dbReference type="EMBL" id="MXP10357.1"/>
    </source>
</evidence>
<accession>A0A6I4U7Y5</accession>
<protein>
    <recommendedName>
        <fullName evidence="3">DUF4157 domain-containing protein</fullName>
    </recommendedName>
</protein>